<feature type="region of interest" description="Disordered" evidence="1">
    <location>
        <begin position="210"/>
        <end position="263"/>
    </location>
</feature>
<dbReference type="InterPro" id="IPR024382">
    <property type="entry name" value="Vps3844_C"/>
</dbReference>
<dbReference type="VEuPathDB" id="FungiDB:jhhlp_005256"/>
<evidence type="ECO:0000259" key="4">
    <source>
        <dbReference type="Pfam" id="PF12955"/>
    </source>
</evidence>
<evidence type="ECO:0000256" key="2">
    <source>
        <dbReference type="SAM" id="Phobius"/>
    </source>
</evidence>
<dbReference type="PANTHER" id="PTHR36853:SF1">
    <property type="entry name" value="DUF3844 DOMAIN-CONTAINING PROTEIN"/>
    <property type="match status" value="1"/>
</dbReference>
<feature type="transmembrane region" description="Helical" evidence="2">
    <location>
        <begin position="348"/>
        <end position="370"/>
    </location>
</feature>
<dbReference type="PANTHER" id="PTHR36853">
    <property type="entry name" value="EXPRESSED PROTEIN"/>
    <property type="match status" value="1"/>
</dbReference>
<keyword evidence="7" id="KW-1185">Reference proteome</keyword>
<keyword evidence="2" id="KW-1133">Transmembrane helix</keyword>
<feature type="chain" id="PRO_5014852633" evidence="3">
    <location>
        <begin position="18"/>
        <end position="388"/>
    </location>
</feature>
<name>A0A2N3N7F5_9PEZI</name>
<evidence type="ECO:0000259" key="5">
    <source>
        <dbReference type="Pfam" id="PF21656"/>
    </source>
</evidence>
<keyword evidence="2" id="KW-0812">Transmembrane</keyword>
<dbReference type="InParanoid" id="A0A2N3N7F5"/>
<organism evidence="6 7">
    <name type="scientific">Lomentospora prolificans</name>
    <dbReference type="NCBI Taxonomy" id="41688"/>
    <lineage>
        <taxon>Eukaryota</taxon>
        <taxon>Fungi</taxon>
        <taxon>Dikarya</taxon>
        <taxon>Ascomycota</taxon>
        <taxon>Pezizomycotina</taxon>
        <taxon>Sordariomycetes</taxon>
        <taxon>Hypocreomycetidae</taxon>
        <taxon>Microascales</taxon>
        <taxon>Microascaceae</taxon>
        <taxon>Lomentospora</taxon>
    </lineage>
</organism>
<comment type="caution">
    <text evidence="6">The sequence shown here is derived from an EMBL/GenBank/DDBJ whole genome shotgun (WGS) entry which is preliminary data.</text>
</comment>
<dbReference type="OrthoDB" id="5583277at2759"/>
<evidence type="ECO:0000313" key="6">
    <source>
        <dbReference type="EMBL" id="PKS08312.1"/>
    </source>
</evidence>
<dbReference type="Proteomes" id="UP000233524">
    <property type="component" value="Unassembled WGS sequence"/>
</dbReference>
<dbReference type="STRING" id="41688.A0A2N3N7F5"/>
<keyword evidence="2" id="KW-0472">Membrane</keyword>
<feature type="domain" description="Vacuolar sorting protein Vps3844 C-terminal" evidence="4">
    <location>
        <begin position="273"/>
        <end position="383"/>
    </location>
</feature>
<feature type="compositionally biased region" description="Polar residues" evidence="1">
    <location>
        <begin position="247"/>
        <end position="263"/>
    </location>
</feature>
<dbReference type="Pfam" id="PF21656">
    <property type="entry name" value="DUF6859"/>
    <property type="match status" value="1"/>
</dbReference>
<reference evidence="6 7" key="1">
    <citation type="journal article" date="2017" name="G3 (Bethesda)">
        <title>First Draft Genome Sequence of the Pathogenic Fungus Lomentospora prolificans (Formerly Scedosporium prolificans).</title>
        <authorList>
            <person name="Luo R."/>
            <person name="Zimin A."/>
            <person name="Workman R."/>
            <person name="Fan Y."/>
            <person name="Pertea G."/>
            <person name="Grossman N."/>
            <person name="Wear M.P."/>
            <person name="Jia B."/>
            <person name="Miller H."/>
            <person name="Casadevall A."/>
            <person name="Timp W."/>
            <person name="Zhang S.X."/>
            <person name="Salzberg S.L."/>
        </authorList>
    </citation>
    <scope>NUCLEOTIDE SEQUENCE [LARGE SCALE GENOMIC DNA]</scope>
    <source>
        <strain evidence="6 7">JHH-5317</strain>
    </source>
</reference>
<dbReference type="InterPro" id="IPR049205">
    <property type="entry name" value="Vps3844_N"/>
</dbReference>
<evidence type="ECO:0000256" key="3">
    <source>
        <dbReference type="SAM" id="SignalP"/>
    </source>
</evidence>
<dbReference type="InterPro" id="IPR053065">
    <property type="entry name" value="Archenteron_Induction-Rel"/>
</dbReference>
<evidence type="ECO:0000313" key="7">
    <source>
        <dbReference type="Proteomes" id="UP000233524"/>
    </source>
</evidence>
<proteinExistence type="predicted"/>
<dbReference type="AlphaFoldDB" id="A0A2N3N7F5"/>
<keyword evidence="3" id="KW-0732">Signal</keyword>
<sequence length="388" mass="41630">MRLSIAVTASICGLAAAHSNADGYLFRSGAPTHHQDSTPKLPRQLARLILQQRLGVDKHFSSLKELSSLPDIDEAISYINTLGRSEAPLFSENGKDSPSQLLIIIEGLEDGDMNDIAPTVNKAFAINDAPNSAAIRKLIEGEFGATGVRESSCEFGRAINPLDENCWSGQSSIIRYDAKKHTGIVEAVHKATSKLQRYAETGEMETAILAFPESSRKSNTNSWSSHPAELRRRQAETVLSEDPFHASSETPKANPPVASQTSGSGERVAIPACFSSWNACINKTNSCSGHGFCVNKWSNDNPEDGSEPPKSDDPACFVCSCKRTVNEKDQITSWGGATCEKIDVSTPFALFVGFTIIMVAIVAGSISLLYSIGEEPLPGVLGAGVSKR</sequence>
<feature type="domain" description="Vacuolar sorting protein Vps3844 N-terminal" evidence="5">
    <location>
        <begin position="41"/>
        <end position="139"/>
    </location>
</feature>
<dbReference type="EMBL" id="NLAX01000697">
    <property type="protein sequence ID" value="PKS08312.1"/>
    <property type="molecule type" value="Genomic_DNA"/>
</dbReference>
<feature type="signal peptide" evidence="3">
    <location>
        <begin position="1"/>
        <end position="17"/>
    </location>
</feature>
<accession>A0A2N3N7F5</accession>
<gene>
    <name evidence="6" type="ORF">jhhlp_005256</name>
</gene>
<dbReference type="GO" id="GO:0005783">
    <property type="term" value="C:endoplasmic reticulum"/>
    <property type="evidence" value="ECO:0007669"/>
    <property type="project" value="TreeGrafter"/>
</dbReference>
<protein>
    <submittedName>
        <fullName evidence="6">Uncharacterized protein</fullName>
    </submittedName>
</protein>
<evidence type="ECO:0000256" key="1">
    <source>
        <dbReference type="SAM" id="MobiDB-lite"/>
    </source>
</evidence>
<dbReference type="Pfam" id="PF12955">
    <property type="entry name" value="Vps3844_C"/>
    <property type="match status" value="1"/>
</dbReference>